<name>A0AA36IU07_9DINO</name>
<accession>A0AA36IU07</accession>
<dbReference type="InterPro" id="IPR027417">
    <property type="entry name" value="P-loop_NTPase"/>
</dbReference>
<protein>
    <submittedName>
        <fullName evidence="1">Uncharacterized protein</fullName>
    </submittedName>
</protein>
<dbReference type="Proteomes" id="UP001178507">
    <property type="component" value="Unassembled WGS sequence"/>
</dbReference>
<proteinExistence type="predicted"/>
<evidence type="ECO:0000313" key="2">
    <source>
        <dbReference type="Proteomes" id="UP001178507"/>
    </source>
</evidence>
<evidence type="ECO:0000313" key="1">
    <source>
        <dbReference type="EMBL" id="CAJ1393626.1"/>
    </source>
</evidence>
<dbReference type="SUPFAM" id="SSF52540">
    <property type="entry name" value="P-loop containing nucleoside triphosphate hydrolases"/>
    <property type="match status" value="1"/>
</dbReference>
<dbReference type="AlphaFoldDB" id="A0AA36IU07"/>
<reference evidence="1" key="1">
    <citation type="submission" date="2023-08" db="EMBL/GenBank/DDBJ databases">
        <authorList>
            <person name="Chen Y."/>
            <person name="Shah S."/>
            <person name="Dougan E. K."/>
            <person name="Thang M."/>
            <person name="Chan C."/>
        </authorList>
    </citation>
    <scope>NUCLEOTIDE SEQUENCE</scope>
</reference>
<keyword evidence="2" id="KW-1185">Reference proteome</keyword>
<sequence>MRDSDEGKIQAAVNKLMQPFQPNKREDEVVDREVIHTIRQRVEGWGQHATIITGRYGSGKSVALQEALRGVQGVFEHCVEDKGWKDALYKSLGVDGLGMLKEVLCEVGRKLQELDGVATQAPILVLDIPRETRKGMDLISILAKELSSDKRGAAAHVIVCASSAAMAMAFDAGGRQRQKDIWVGDLTDDEAERLLALHGHKEDWLQFTEECGLRALDLVSACERYTGPESLGTMKADMEQEARKEVKKFLLCEFQTLRGIIPAGSNILTALKTNRDSGDGQGVDEMSVGLGASPRDVTNWIREKDAHPVIWHLPDSKYRFASELHAKVAAEILDSQSQSSP</sequence>
<comment type="caution">
    <text evidence="1">The sequence shown here is derived from an EMBL/GenBank/DDBJ whole genome shotgun (WGS) entry which is preliminary data.</text>
</comment>
<dbReference type="EMBL" id="CAUJNA010002603">
    <property type="protein sequence ID" value="CAJ1393626.1"/>
    <property type="molecule type" value="Genomic_DNA"/>
</dbReference>
<gene>
    <name evidence="1" type="ORF">EVOR1521_LOCUS18455</name>
</gene>
<organism evidence="1 2">
    <name type="scientific">Effrenium voratum</name>
    <dbReference type="NCBI Taxonomy" id="2562239"/>
    <lineage>
        <taxon>Eukaryota</taxon>
        <taxon>Sar</taxon>
        <taxon>Alveolata</taxon>
        <taxon>Dinophyceae</taxon>
        <taxon>Suessiales</taxon>
        <taxon>Symbiodiniaceae</taxon>
        <taxon>Effrenium</taxon>
    </lineage>
</organism>